<evidence type="ECO:0000259" key="1">
    <source>
        <dbReference type="Pfam" id="PF00144"/>
    </source>
</evidence>
<gene>
    <name evidence="2" type="ORF">FOF46_25895</name>
</gene>
<proteinExistence type="predicted"/>
<dbReference type="SUPFAM" id="SSF56601">
    <property type="entry name" value="beta-lactamase/transpeptidase-like"/>
    <property type="match status" value="1"/>
</dbReference>
<comment type="caution">
    <text evidence="2">The sequence shown here is derived from an EMBL/GenBank/DDBJ whole genome shotgun (WGS) entry which is preliminary data.</text>
</comment>
<dbReference type="EMBL" id="VLNR01000078">
    <property type="protein sequence ID" value="TSE04579.1"/>
    <property type="molecule type" value="Genomic_DNA"/>
</dbReference>
<dbReference type="Gene3D" id="3.40.710.10">
    <property type="entry name" value="DD-peptidase/beta-lactamase superfamily"/>
    <property type="match status" value="1"/>
</dbReference>
<dbReference type="OrthoDB" id="9793489at2"/>
<dbReference type="GO" id="GO:0006508">
    <property type="term" value="P:proteolysis"/>
    <property type="evidence" value="ECO:0007669"/>
    <property type="project" value="TreeGrafter"/>
</dbReference>
<protein>
    <submittedName>
        <fullName evidence="2">Beta-lactamase family protein</fullName>
    </submittedName>
</protein>
<dbReference type="GO" id="GO:0008233">
    <property type="term" value="F:peptidase activity"/>
    <property type="evidence" value="ECO:0007669"/>
    <property type="project" value="TreeGrafter"/>
</dbReference>
<accession>A0A554VCT2</accession>
<sequence>MIYLYVKINFEHQLKNQCMNIFKSNLKYLFVLITLLVKVFTVQGCVQSSVNKKTKDKNQTDTIPTKAIEDNKNLIRTMAKVFLDSKNSPPGISIAVSMNDTIVFAEGFGYSNTQSKDLVDSSTKFRAASVSKLITATAIATLLQENKIDLDQAVQSYVPAFPEKSHTITSRDIAAHISGIAHYSDEDRFKKDFYNSIDESLTVFAHKKLLFEPKTDYKYSTHGFTLLSGVVEGITGTPFLEYIDNEIFKPLKMTSTGPDLGSDKVTNMTKLYTMDRSGNVSMVENPDDSSYKWGGGGMISTPSDLVRMGDIYYNGFLKPEIVKEMFKTQKLKSGEDTGVGIAWRRNWDPQGREVFEHAGWMQGARSILSVFPEQKLSIAIMCNTQRPYEIEEMSHIFALPYMMNSSPKKQPRGNADVLFSTVNDEDKVTKKGKLYLDGINDRLVLEGEDGKTNTFNMIYLQRENLYGMVTPYGILFTSINLSDNHLVGKSIKYARSPQKSPSTFENPFIIFEGDFVNE</sequence>
<dbReference type="InterPro" id="IPR052794">
    <property type="entry name" value="Mito_Ser_Protease_LACTB"/>
</dbReference>
<dbReference type="Pfam" id="PF00144">
    <property type="entry name" value="Beta-lactamase"/>
    <property type="match status" value="1"/>
</dbReference>
<dbReference type="PANTHER" id="PTHR46520:SF1">
    <property type="entry name" value="SERINE BETA-LACTAMASE-LIKE PROTEIN LACTB, MITOCHONDRIAL"/>
    <property type="match status" value="1"/>
</dbReference>
<name>A0A554VCT2_9FLAO</name>
<dbReference type="PANTHER" id="PTHR46520">
    <property type="entry name" value="SERINE BETA-LACTAMASE-LIKE PROTEIN LACTB, MITOCHONDRIAL"/>
    <property type="match status" value="1"/>
</dbReference>
<dbReference type="GO" id="GO:0019216">
    <property type="term" value="P:regulation of lipid metabolic process"/>
    <property type="evidence" value="ECO:0007669"/>
    <property type="project" value="TreeGrafter"/>
</dbReference>
<dbReference type="Proteomes" id="UP000318833">
    <property type="component" value="Unassembled WGS sequence"/>
</dbReference>
<evidence type="ECO:0000313" key="2">
    <source>
        <dbReference type="EMBL" id="TSE04579.1"/>
    </source>
</evidence>
<dbReference type="AlphaFoldDB" id="A0A554VCT2"/>
<feature type="domain" description="Beta-lactamase-related" evidence="1">
    <location>
        <begin position="89"/>
        <end position="388"/>
    </location>
</feature>
<reference evidence="2 3" key="1">
    <citation type="submission" date="2019-07" db="EMBL/GenBank/DDBJ databases">
        <title>The draft genome sequence of Aquimarina algiphila M91.</title>
        <authorList>
            <person name="Meng X."/>
        </authorList>
    </citation>
    <scope>NUCLEOTIDE SEQUENCE [LARGE SCALE GENOMIC DNA]</scope>
    <source>
        <strain evidence="2 3">M91</strain>
    </source>
</reference>
<dbReference type="InterPro" id="IPR001466">
    <property type="entry name" value="Beta-lactam-related"/>
</dbReference>
<dbReference type="InterPro" id="IPR012338">
    <property type="entry name" value="Beta-lactam/transpept-like"/>
</dbReference>
<keyword evidence="3" id="KW-1185">Reference proteome</keyword>
<evidence type="ECO:0000313" key="3">
    <source>
        <dbReference type="Proteomes" id="UP000318833"/>
    </source>
</evidence>
<organism evidence="2 3">
    <name type="scientific">Aquimarina algiphila</name>
    <dbReference type="NCBI Taxonomy" id="2047982"/>
    <lineage>
        <taxon>Bacteria</taxon>
        <taxon>Pseudomonadati</taxon>
        <taxon>Bacteroidota</taxon>
        <taxon>Flavobacteriia</taxon>
        <taxon>Flavobacteriales</taxon>
        <taxon>Flavobacteriaceae</taxon>
        <taxon>Aquimarina</taxon>
    </lineage>
</organism>